<dbReference type="AlphaFoldDB" id="A0AAV5LUW8"/>
<proteinExistence type="predicted"/>
<organism evidence="1 2">
    <name type="scientific">Rubroshorea leprosula</name>
    <dbReference type="NCBI Taxonomy" id="152421"/>
    <lineage>
        <taxon>Eukaryota</taxon>
        <taxon>Viridiplantae</taxon>
        <taxon>Streptophyta</taxon>
        <taxon>Embryophyta</taxon>
        <taxon>Tracheophyta</taxon>
        <taxon>Spermatophyta</taxon>
        <taxon>Magnoliopsida</taxon>
        <taxon>eudicotyledons</taxon>
        <taxon>Gunneridae</taxon>
        <taxon>Pentapetalae</taxon>
        <taxon>rosids</taxon>
        <taxon>malvids</taxon>
        <taxon>Malvales</taxon>
        <taxon>Dipterocarpaceae</taxon>
        <taxon>Rubroshorea</taxon>
    </lineage>
</organism>
<dbReference type="Proteomes" id="UP001054252">
    <property type="component" value="Unassembled WGS sequence"/>
</dbReference>
<reference evidence="1 2" key="1">
    <citation type="journal article" date="2021" name="Commun. Biol.">
        <title>The genome of Shorea leprosula (Dipterocarpaceae) highlights the ecological relevance of drought in aseasonal tropical rainforests.</title>
        <authorList>
            <person name="Ng K.K.S."/>
            <person name="Kobayashi M.J."/>
            <person name="Fawcett J.A."/>
            <person name="Hatakeyama M."/>
            <person name="Paape T."/>
            <person name="Ng C.H."/>
            <person name="Ang C.C."/>
            <person name="Tnah L.H."/>
            <person name="Lee C.T."/>
            <person name="Nishiyama T."/>
            <person name="Sese J."/>
            <person name="O'Brien M.J."/>
            <person name="Copetti D."/>
            <person name="Mohd Noor M.I."/>
            <person name="Ong R.C."/>
            <person name="Putra M."/>
            <person name="Sireger I.Z."/>
            <person name="Indrioko S."/>
            <person name="Kosugi Y."/>
            <person name="Izuno A."/>
            <person name="Isagi Y."/>
            <person name="Lee S.L."/>
            <person name="Shimizu K.K."/>
        </authorList>
    </citation>
    <scope>NUCLEOTIDE SEQUENCE [LARGE SCALE GENOMIC DNA]</scope>
    <source>
        <strain evidence="1">214</strain>
    </source>
</reference>
<gene>
    <name evidence="1" type="ORF">SLEP1_g48485</name>
</gene>
<accession>A0AAV5LUW8</accession>
<name>A0AAV5LUW8_9ROSI</name>
<sequence>MTINMIRLCLHLHLHLHDPDDDIVVHHHSRPDHTFTLDPIPYRSYEFHFLSSDPDEFSFSDVLVVDDGLDLLDDQENQVNFVIDLLHQHVEQSQAMSDGTTSNQNNNRVDLVSDALTDPGFGVIDGTHELDMDGLELDLGLGFGSIETHYGNSGFVVETIGGSDVEVDVGGDDDDFPVERRVSDSEDDDNGALAIDLNSGDEYGMDHVDGYDDEDEILSDIVYYHV</sequence>
<evidence type="ECO:0000313" key="2">
    <source>
        <dbReference type="Proteomes" id="UP001054252"/>
    </source>
</evidence>
<protein>
    <submittedName>
        <fullName evidence="1">Uncharacterized protein</fullName>
    </submittedName>
</protein>
<comment type="caution">
    <text evidence="1">The sequence shown here is derived from an EMBL/GenBank/DDBJ whole genome shotgun (WGS) entry which is preliminary data.</text>
</comment>
<evidence type="ECO:0000313" key="1">
    <source>
        <dbReference type="EMBL" id="GKV40889.1"/>
    </source>
</evidence>
<keyword evidence="2" id="KW-1185">Reference proteome</keyword>
<dbReference type="EMBL" id="BPVZ01000145">
    <property type="protein sequence ID" value="GKV40889.1"/>
    <property type="molecule type" value="Genomic_DNA"/>
</dbReference>